<accession>A0A160T8H3</accession>
<dbReference type="AlphaFoldDB" id="A0A160T8H3"/>
<feature type="transmembrane region" description="Helical" evidence="1">
    <location>
        <begin position="39"/>
        <end position="60"/>
    </location>
</feature>
<reference evidence="2" key="1">
    <citation type="submission" date="2015-10" db="EMBL/GenBank/DDBJ databases">
        <authorList>
            <person name="Gilbert D.G."/>
        </authorList>
    </citation>
    <scope>NUCLEOTIDE SEQUENCE</scope>
</reference>
<gene>
    <name evidence="2" type="ORF">MGWOODY_Tha320</name>
</gene>
<protein>
    <submittedName>
        <fullName evidence="2">Bll7046 protein</fullName>
    </submittedName>
</protein>
<dbReference type="Pfam" id="PF13430">
    <property type="entry name" value="DUF4112"/>
    <property type="match status" value="1"/>
</dbReference>
<keyword evidence="1" id="KW-0812">Transmembrane</keyword>
<dbReference type="EMBL" id="CZQC01000010">
    <property type="protein sequence ID" value="CUS40330.1"/>
    <property type="molecule type" value="Genomic_DNA"/>
</dbReference>
<dbReference type="PANTHER" id="PTHR35519:SF2">
    <property type="entry name" value="PH DOMAIN PROTEIN"/>
    <property type="match status" value="1"/>
</dbReference>
<evidence type="ECO:0000313" key="2">
    <source>
        <dbReference type="EMBL" id="CUS40330.1"/>
    </source>
</evidence>
<organism evidence="2">
    <name type="scientific">hydrothermal vent metagenome</name>
    <dbReference type="NCBI Taxonomy" id="652676"/>
    <lineage>
        <taxon>unclassified sequences</taxon>
        <taxon>metagenomes</taxon>
        <taxon>ecological metagenomes</taxon>
    </lineage>
</organism>
<dbReference type="InterPro" id="IPR025187">
    <property type="entry name" value="DUF4112"/>
</dbReference>
<dbReference type="PANTHER" id="PTHR35519">
    <property type="entry name" value="MEMBRANE PROTEINS"/>
    <property type="match status" value="1"/>
</dbReference>
<keyword evidence="1" id="KW-1133">Transmembrane helix</keyword>
<sequence length="115" mass="12406">MSETKSNAECLKRIEAFAHLMDAQFRIPFTNISIGIDGLIGLIPGVGDGIAFLLALYPVIEARRMGAGFGLIAKMMLNIAIDTVIGSVPILGDIFDIGFKANIRNAKLLRKFLGL</sequence>
<keyword evidence="1" id="KW-0472">Membrane</keyword>
<name>A0A160T8H3_9ZZZZ</name>
<evidence type="ECO:0000256" key="1">
    <source>
        <dbReference type="SAM" id="Phobius"/>
    </source>
</evidence>
<proteinExistence type="predicted"/>